<accession>A0A073J318</accession>
<evidence type="ECO:0000313" key="1">
    <source>
        <dbReference type="EMBL" id="KEJ92097.1"/>
    </source>
</evidence>
<dbReference type="STRING" id="2754.EH55_05585"/>
<name>A0A073J318_9BACT</name>
<protein>
    <submittedName>
        <fullName evidence="1">Uncharacterized protein</fullName>
    </submittedName>
</protein>
<evidence type="ECO:0000313" key="2">
    <source>
        <dbReference type="Proteomes" id="UP000027665"/>
    </source>
</evidence>
<reference evidence="1 2" key="1">
    <citation type="submission" date="2014-04" db="EMBL/GenBank/DDBJ databases">
        <title>Draft Genome Sequence of Synergistes jonesii.</title>
        <authorList>
            <person name="Coil D.A."/>
            <person name="Eisen J.A."/>
            <person name="Holland-Moritz H.E."/>
        </authorList>
    </citation>
    <scope>NUCLEOTIDE SEQUENCE [LARGE SCALE GENOMIC DNA]</scope>
    <source>
        <strain evidence="1 2">78-1</strain>
    </source>
</reference>
<sequence length="113" mass="12442">MCMIYKYLSPTEKTGFTKTPSGRDVKKGYRPEQIGGEEVWRLGMLEKLTYGRHDVEMKQPIAIRSFTAIHPVVKTSQAPRLLCGAAFALDEKRAARAKYSGGVSPPGTSRAPA</sequence>
<organism evidence="1 2">
    <name type="scientific">Synergistes jonesii</name>
    <dbReference type="NCBI Taxonomy" id="2754"/>
    <lineage>
        <taxon>Bacteria</taxon>
        <taxon>Thermotogati</taxon>
        <taxon>Synergistota</taxon>
        <taxon>Synergistia</taxon>
        <taxon>Synergistales</taxon>
        <taxon>Synergistaceae</taxon>
        <taxon>Synergistes</taxon>
    </lineage>
</organism>
<comment type="caution">
    <text evidence="1">The sequence shown here is derived from an EMBL/GenBank/DDBJ whole genome shotgun (WGS) entry which is preliminary data.</text>
</comment>
<dbReference type="EMBL" id="JMKI01000035">
    <property type="protein sequence ID" value="KEJ92097.1"/>
    <property type="molecule type" value="Genomic_DNA"/>
</dbReference>
<keyword evidence="2" id="KW-1185">Reference proteome</keyword>
<gene>
    <name evidence="1" type="ORF">EH55_05585</name>
</gene>
<proteinExistence type="predicted"/>
<dbReference type="Proteomes" id="UP000027665">
    <property type="component" value="Unassembled WGS sequence"/>
</dbReference>
<dbReference type="AlphaFoldDB" id="A0A073J318"/>